<protein>
    <submittedName>
        <fullName evidence="2">Uncharacterized protein</fullName>
    </submittedName>
</protein>
<dbReference type="Proteomes" id="UP000093000">
    <property type="component" value="Unassembled WGS sequence"/>
</dbReference>
<evidence type="ECO:0000313" key="3">
    <source>
        <dbReference type="Proteomes" id="UP000093000"/>
    </source>
</evidence>
<accession>A0A1C7NC33</accession>
<gene>
    <name evidence="2" type="ORF">A0J61_05297</name>
</gene>
<dbReference type="OrthoDB" id="10542672at2759"/>
<name>A0A1C7NC33_9FUNG</name>
<evidence type="ECO:0000313" key="2">
    <source>
        <dbReference type="EMBL" id="OBZ86655.1"/>
    </source>
</evidence>
<sequence length="200" mass="22231">MDLSLDSFSDDLIQEFDKKRNSFARPALIVKIEEEHEEVVNELPDSTSSRISSTSFLPTTREQEDNTTLEDSLSTERSDSSDSSDRRHSALSEATIGPVSKPYPPRPLQYSPIMAPIRLSSDTTSSEVRVTESSHGSNTTAPCSKAIMQADVPIKLLKEQKTNRKSNSHSLPAINNREHTSSPMPGSAVKRRSFFSLRFC</sequence>
<proteinExistence type="predicted"/>
<feature type="region of interest" description="Disordered" evidence="1">
    <location>
        <begin position="39"/>
        <end position="111"/>
    </location>
</feature>
<dbReference type="EMBL" id="LUGH01000282">
    <property type="protein sequence ID" value="OBZ86655.1"/>
    <property type="molecule type" value="Genomic_DNA"/>
</dbReference>
<dbReference type="AlphaFoldDB" id="A0A1C7NC33"/>
<feature type="compositionally biased region" description="Low complexity" evidence="1">
    <location>
        <begin position="46"/>
        <end position="55"/>
    </location>
</feature>
<feature type="region of interest" description="Disordered" evidence="1">
    <location>
        <begin position="161"/>
        <end position="187"/>
    </location>
</feature>
<reference evidence="2 3" key="1">
    <citation type="submission" date="2016-03" db="EMBL/GenBank/DDBJ databases">
        <title>Choanephora cucurbitarum.</title>
        <authorList>
            <person name="Min B."/>
            <person name="Park H."/>
            <person name="Park J.-H."/>
            <person name="Shin H.-D."/>
            <person name="Choi I.-G."/>
        </authorList>
    </citation>
    <scope>NUCLEOTIDE SEQUENCE [LARGE SCALE GENOMIC DNA]</scope>
    <source>
        <strain evidence="2 3">KUS-F28377</strain>
    </source>
</reference>
<evidence type="ECO:0000256" key="1">
    <source>
        <dbReference type="SAM" id="MobiDB-lite"/>
    </source>
</evidence>
<dbReference type="InParanoid" id="A0A1C7NC33"/>
<comment type="caution">
    <text evidence="2">The sequence shown here is derived from an EMBL/GenBank/DDBJ whole genome shotgun (WGS) entry which is preliminary data.</text>
</comment>
<feature type="compositionally biased region" description="Basic and acidic residues" evidence="1">
    <location>
        <begin position="74"/>
        <end position="90"/>
    </location>
</feature>
<keyword evidence="3" id="KW-1185">Reference proteome</keyword>
<organism evidence="2 3">
    <name type="scientific">Choanephora cucurbitarum</name>
    <dbReference type="NCBI Taxonomy" id="101091"/>
    <lineage>
        <taxon>Eukaryota</taxon>
        <taxon>Fungi</taxon>
        <taxon>Fungi incertae sedis</taxon>
        <taxon>Mucoromycota</taxon>
        <taxon>Mucoromycotina</taxon>
        <taxon>Mucoromycetes</taxon>
        <taxon>Mucorales</taxon>
        <taxon>Mucorineae</taxon>
        <taxon>Choanephoraceae</taxon>
        <taxon>Choanephoroideae</taxon>
        <taxon>Choanephora</taxon>
    </lineage>
</organism>